<name>A0A915JNW1_ROMCU</name>
<accession>A0A915JNW1</accession>
<dbReference type="Pfam" id="PF16687">
    <property type="entry name" value="ELYS-bb"/>
    <property type="match status" value="1"/>
</dbReference>
<feature type="chain" id="PRO_5037617252" evidence="1">
    <location>
        <begin position="22"/>
        <end position="618"/>
    </location>
</feature>
<evidence type="ECO:0000313" key="3">
    <source>
        <dbReference type="Proteomes" id="UP000887565"/>
    </source>
</evidence>
<evidence type="ECO:0000313" key="4">
    <source>
        <dbReference type="WBParaSite" id="nRc.2.0.1.t27777-RA"/>
    </source>
</evidence>
<organism evidence="3 4">
    <name type="scientific">Romanomermis culicivorax</name>
    <name type="common">Nematode worm</name>
    <dbReference type="NCBI Taxonomy" id="13658"/>
    <lineage>
        <taxon>Eukaryota</taxon>
        <taxon>Metazoa</taxon>
        <taxon>Ecdysozoa</taxon>
        <taxon>Nematoda</taxon>
        <taxon>Enoplea</taxon>
        <taxon>Dorylaimia</taxon>
        <taxon>Mermithida</taxon>
        <taxon>Mermithoidea</taxon>
        <taxon>Mermithidae</taxon>
        <taxon>Romanomermis</taxon>
    </lineage>
</organism>
<dbReference type="Proteomes" id="UP000887565">
    <property type="component" value="Unplaced"/>
</dbReference>
<reference evidence="4" key="1">
    <citation type="submission" date="2022-11" db="UniProtKB">
        <authorList>
            <consortium name="WormBaseParasite"/>
        </authorList>
    </citation>
    <scope>IDENTIFICATION</scope>
</reference>
<dbReference type="AlphaFoldDB" id="A0A915JNW1"/>
<proteinExistence type="predicted"/>
<protein>
    <submittedName>
        <fullName evidence="4">ELYS beta-propeller domain-containing protein</fullName>
    </submittedName>
</protein>
<dbReference type="PANTHER" id="PTHR21583">
    <property type="entry name" value="ELYS PROTEIN"/>
    <property type="match status" value="1"/>
</dbReference>
<keyword evidence="1" id="KW-0732">Signal</keyword>
<feature type="signal peptide" evidence="1">
    <location>
        <begin position="1"/>
        <end position="21"/>
    </location>
</feature>
<keyword evidence="3" id="KW-1185">Reference proteome</keyword>
<dbReference type="PANTHER" id="PTHR21583:SF8">
    <property type="entry name" value="PROTEIN ELYS"/>
    <property type="match status" value="1"/>
</dbReference>
<feature type="domain" description="ELYS beta-propeller" evidence="2">
    <location>
        <begin position="250"/>
        <end position="434"/>
    </location>
</feature>
<evidence type="ECO:0000259" key="2">
    <source>
        <dbReference type="Pfam" id="PF16687"/>
    </source>
</evidence>
<dbReference type="WBParaSite" id="nRc.2.0.1.t27777-RA">
    <property type="protein sequence ID" value="nRc.2.0.1.t27777-RA"/>
    <property type="gene ID" value="nRc.2.0.1.g27777"/>
</dbReference>
<dbReference type="InterPro" id="IPR052620">
    <property type="entry name" value="ELYS/MEL-28_NucAsmblyFactor"/>
</dbReference>
<sequence length="618" mass="71865">MLKPHLSLLLFVKMFERFVGSCVDRSKLRLNWKPTDCNSLNDKDSRYFWLRNDSSFAVIDFESNNKLIEHHFHSNNESSSKIICIESCFLQIDHSKPSTSFDGNDQNFLSENDRVVASNDIDEKFGLYVVVRHKATSKKQEVYILHCFNLEFGYIVSSLELDFEPTNILVLKDARFSRGNLQICRSLDDFHHIVLIGSNFGKLILCNPDWSSSRAHEQENVLEPFEMENLVDLSPDWDPKIAFRIDILNVAISSLFLLNTANFIIVGFNIGTFMIMSTLNFQPLFLSEYGSLKMPVRKFEYQEPENDPRATLYLWVVRQSSSRVHVELHQMCFSDKSSEHSYKKFESCFSRFNFPVDNCAKVLSVQTLELQSGNDVTLSDDRSTDRNLFYITWLSGDSSVDETGRYFTKSSANKRLKGALFDLNGWYYAQMPRRFDLHGERQFSAPKNRRQVDFLIVHDYGCLQCLDECCLAVKTLPDCIERCHYDSAAVYASSIGFQSILVTDDKFYDLQICNLKRQALNYILYNEKIFTEDSWLQINEILNNGTINDVQYPEEFSFHLVKEQICDSLFNDRNFDVLIRLVSILTSADSNNDIFGQWLWRKSIDLKTEFDEYCKLKI</sequence>
<evidence type="ECO:0000256" key="1">
    <source>
        <dbReference type="SAM" id="SignalP"/>
    </source>
</evidence>
<dbReference type="InterPro" id="IPR032040">
    <property type="entry name" value="ELYS-bb"/>
</dbReference>